<dbReference type="PANTHER" id="PTHR42783">
    <property type="entry name" value="GLUTAMATE SYNTHASE [NADPH] SMALL CHAIN"/>
    <property type="match status" value="1"/>
</dbReference>
<name>A0A6L5Y5M4_9FIRM</name>
<comment type="caution">
    <text evidence="2">The sequence shown here is derived from an EMBL/GenBank/DDBJ whole genome shotgun (WGS) entry which is preliminary data.</text>
</comment>
<dbReference type="Gene3D" id="3.50.50.60">
    <property type="entry name" value="FAD/NAD(P)-binding domain"/>
    <property type="match status" value="2"/>
</dbReference>
<evidence type="ECO:0000259" key="1">
    <source>
        <dbReference type="PROSITE" id="PS51379"/>
    </source>
</evidence>
<organism evidence="2 3">
    <name type="scientific">Hornefia butyriciproducens</name>
    <dbReference type="NCBI Taxonomy" id="2652293"/>
    <lineage>
        <taxon>Bacteria</taxon>
        <taxon>Bacillati</taxon>
        <taxon>Bacillota</taxon>
        <taxon>Clostridia</taxon>
        <taxon>Peptostreptococcales</taxon>
        <taxon>Anaerovoracaceae</taxon>
        <taxon>Hornefia</taxon>
    </lineage>
</organism>
<dbReference type="AlphaFoldDB" id="A0A6L5Y5M4"/>
<dbReference type="PROSITE" id="PS51379">
    <property type="entry name" value="4FE4S_FER_2"/>
    <property type="match status" value="1"/>
</dbReference>
<dbReference type="Pfam" id="PF14691">
    <property type="entry name" value="Fer4_20"/>
    <property type="match status" value="1"/>
</dbReference>
<dbReference type="InterPro" id="IPR006004">
    <property type="entry name" value="SudA-like"/>
</dbReference>
<evidence type="ECO:0000313" key="2">
    <source>
        <dbReference type="EMBL" id="MST51147.1"/>
    </source>
</evidence>
<proteinExistence type="predicted"/>
<feature type="domain" description="4Fe-4S ferredoxin-type" evidence="1">
    <location>
        <begin position="32"/>
        <end position="63"/>
    </location>
</feature>
<protein>
    <submittedName>
        <fullName evidence="2">NADPH-dependent glutamate synthase</fullName>
        <ecNumber evidence="2">1.4.1.13</ecNumber>
    </submittedName>
</protein>
<reference evidence="2 3" key="1">
    <citation type="submission" date="2019-08" db="EMBL/GenBank/DDBJ databases">
        <title>In-depth cultivation of the pig gut microbiome towards novel bacterial diversity and tailored functional studies.</title>
        <authorList>
            <person name="Wylensek D."/>
            <person name="Hitch T.C.A."/>
            <person name="Clavel T."/>
        </authorList>
    </citation>
    <scope>NUCLEOTIDE SEQUENCE [LARGE SCALE GENOMIC DNA]</scope>
    <source>
        <strain evidence="2 3">WCA-MUC-591-APC-3H</strain>
    </source>
</reference>
<keyword evidence="2" id="KW-0560">Oxidoreductase</keyword>
<dbReference type="EMBL" id="VUMZ01000001">
    <property type="protein sequence ID" value="MST51147.1"/>
    <property type="molecule type" value="Genomic_DNA"/>
</dbReference>
<keyword evidence="3" id="KW-1185">Reference proteome</keyword>
<dbReference type="SUPFAM" id="SSF46548">
    <property type="entry name" value="alpha-helical ferredoxin"/>
    <property type="match status" value="1"/>
</dbReference>
<dbReference type="Gene3D" id="1.10.1060.10">
    <property type="entry name" value="Alpha-helical ferredoxin"/>
    <property type="match status" value="1"/>
</dbReference>
<dbReference type="SUPFAM" id="SSF51971">
    <property type="entry name" value="Nucleotide-binding domain"/>
    <property type="match status" value="1"/>
</dbReference>
<dbReference type="InterPro" id="IPR009051">
    <property type="entry name" value="Helical_ferredxn"/>
</dbReference>
<dbReference type="GeneID" id="303114128"/>
<evidence type="ECO:0000313" key="3">
    <source>
        <dbReference type="Proteomes" id="UP000474676"/>
    </source>
</evidence>
<sequence length="462" mass="50103">MINLRNTKNPMPEQDPNVRNKNFLEVTLGYTPEMAISEAMRCVRCRKKPCMSGCPVMIKIPDFVAKVAEGDFEAAYQIISEDSSLPAICGRVCPQENQCEGECVRGVKGEPVSIGRLERFVADWHAANYGDEEIPKAESNGHKVAIIGAGPAGLACAGDLINKGYEVTVFESLHKTGGVLVYGIPQFRLPKEIVAAEVSKLEAKGVRFVTDAIIGRAITVDELIKDEGYESVFIGTGAGLPSFMHIPGENLLGVVSANEYLTRINLMKAYKDEYDTPIMHRKRIAVVGGGNVAMDAARCAKRMGADDVYIIYRRSADEIPARAEEIHHAEEEGIIFHYLTNPVRILDDGNGDVKGIECVKMELGEPDASGRRRPVEIKGSNFVEDVDYVIMAIGTKLNKLILDTTENLEPNERGGIGTDEKANTNRPEIFAGGDAVTGAATVIKAMGAGKVAAAGIDEYLSR</sequence>
<dbReference type="NCBIfam" id="TIGR01316">
    <property type="entry name" value="gltA"/>
    <property type="match status" value="1"/>
</dbReference>
<dbReference type="GO" id="GO:0051536">
    <property type="term" value="F:iron-sulfur cluster binding"/>
    <property type="evidence" value="ECO:0007669"/>
    <property type="project" value="InterPro"/>
</dbReference>
<dbReference type="InterPro" id="IPR023753">
    <property type="entry name" value="FAD/NAD-binding_dom"/>
</dbReference>
<dbReference type="PRINTS" id="PR00419">
    <property type="entry name" value="ADXRDTASE"/>
</dbReference>
<dbReference type="InterPro" id="IPR036188">
    <property type="entry name" value="FAD/NAD-bd_sf"/>
</dbReference>
<dbReference type="InterPro" id="IPR028261">
    <property type="entry name" value="DPD_II"/>
</dbReference>
<gene>
    <name evidence="2" type="primary">gltA</name>
    <name evidence="2" type="ORF">FYJ64_02230</name>
</gene>
<dbReference type="GO" id="GO:0004355">
    <property type="term" value="F:glutamate synthase (NADPH) activity"/>
    <property type="evidence" value="ECO:0007669"/>
    <property type="project" value="UniProtKB-EC"/>
</dbReference>
<dbReference type="EC" id="1.4.1.13" evidence="2"/>
<accession>A0A6L5Y5M4</accession>
<dbReference type="Pfam" id="PF07992">
    <property type="entry name" value="Pyr_redox_2"/>
    <property type="match status" value="1"/>
</dbReference>
<dbReference type="InterPro" id="IPR017896">
    <property type="entry name" value="4Fe4S_Fe-S-bd"/>
</dbReference>
<dbReference type="PANTHER" id="PTHR42783:SF3">
    <property type="entry name" value="GLUTAMATE SYNTHASE [NADPH] SMALL CHAIN-RELATED"/>
    <property type="match status" value="1"/>
</dbReference>
<dbReference type="Proteomes" id="UP000474676">
    <property type="component" value="Unassembled WGS sequence"/>
</dbReference>
<dbReference type="RefSeq" id="WP_154573611.1">
    <property type="nucleotide sequence ID" value="NZ_JAQXGS010000068.1"/>
</dbReference>